<keyword evidence="2 7" id="KW-0813">Transport</keyword>
<evidence type="ECO:0000259" key="8">
    <source>
        <dbReference type="PROSITE" id="PS50928"/>
    </source>
</evidence>
<comment type="subcellular location">
    <subcellularLocation>
        <location evidence="1 7">Cell membrane</location>
        <topology evidence="1 7">Multi-pass membrane protein</topology>
    </subcellularLocation>
</comment>
<accession>A0A2N3IKT7</accession>
<keyword evidence="3" id="KW-1003">Cell membrane</keyword>
<feature type="transmembrane region" description="Helical" evidence="7">
    <location>
        <begin position="273"/>
        <end position="299"/>
    </location>
</feature>
<comment type="similarity">
    <text evidence="7">Belongs to the binding-protein-dependent transport system permease family.</text>
</comment>
<gene>
    <name evidence="9" type="ORF">Rain11_0081</name>
</gene>
<sequence length="352" mass="39314">MLKFIIRRIVYGFFTLVGITVVVFLLFHALPGDPVSMIAGQRTDEVTLKIIREDLGLDKPLPEQLALYFKDLSIISIHKDTPEEQEKYRYTRLIPMGENVLVVKFPYFRRSFQTQKRVSEIINERIWNTIVLAVSAMSFAVIVGVFLGIVAARRQGTWIDRTIIPVTTLGFSVPSFVAAALISNYIGYKFGPYVGLSGTGSLWDYDTYTGESVLALKNLILPTLTLGIRPLSLIVQITRSAMLDVLSQDYIRTARAKGVSKNQLIYKHALKNALIPVVTSASGWLASLIGGSFFVETIFVYQGIGYETVNAVFTLDLPVIMASTLIVAAIFIFITVVVDILYTFIDPRIRLQ</sequence>
<evidence type="ECO:0000256" key="6">
    <source>
        <dbReference type="ARBA" id="ARBA00023136"/>
    </source>
</evidence>
<evidence type="ECO:0000256" key="3">
    <source>
        <dbReference type="ARBA" id="ARBA00022475"/>
    </source>
</evidence>
<dbReference type="OrthoDB" id="24153at2"/>
<dbReference type="PROSITE" id="PS50928">
    <property type="entry name" value="ABC_TM1"/>
    <property type="match status" value="1"/>
</dbReference>
<dbReference type="Pfam" id="PF19300">
    <property type="entry name" value="BPD_transp_1_N"/>
    <property type="match status" value="1"/>
</dbReference>
<dbReference type="SUPFAM" id="SSF161098">
    <property type="entry name" value="MetI-like"/>
    <property type="match status" value="1"/>
</dbReference>
<dbReference type="PANTHER" id="PTHR43163:SF2">
    <property type="entry name" value="ABC TRANSPORTER PERMEASE PROTEIN"/>
    <property type="match status" value="1"/>
</dbReference>
<dbReference type="RefSeq" id="WP_101357338.1">
    <property type="nucleotide sequence ID" value="NZ_NKXO01000001.1"/>
</dbReference>
<reference evidence="9 10" key="1">
    <citation type="submission" date="2017-06" db="EMBL/GenBank/DDBJ databases">
        <title>Raineya orbicola gen. nov., sp. nov. a slightly thermophilic bacterium of the phylum Bacteroidetes and the description of Raineyaceae fam. nov.</title>
        <authorList>
            <person name="Albuquerque L."/>
            <person name="Polonia A.R.M."/>
            <person name="Barroso C."/>
            <person name="Froufe H.J.C."/>
            <person name="Lage O."/>
            <person name="Lobo-Da-Cunha A."/>
            <person name="Egas C."/>
            <person name="Da Costa M.S."/>
        </authorList>
    </citation>
    <scope>NUCLEOTIDE SEQUENCE [LARGE SCALE GENOMIC DNA]</scope>
    <source>
        <strain evidence="9 10">SPSPC-11</strain>
    </source>
</reference>
<feature type="transmembrane region" description="Helical" evidence="7">
    <location>
        <begin position="126"/>
        <end position="151"/>
    </location>
</feature>
<dbReference type="Pfam" id="PF00528">
    <property type="entry name" value="BPD_transp_1"/>
    <property type="match status" value="1"/>
</dbReference>
<evidence type="ECO:0000313" key="10">
    <source>
        <dbReference type="Proteomes" id="UP000233387"/>
    </source>
</evidence>
<evidence type="ECO:0000313" key="9">
    <source>
        <dbReference type="EMBL" id="PKQ70940.1"/>
    </source>
</evidence>
<comment type="caution">
    <text evidence="9">The sequence shown here is derived from an EMBL/GenBank/DDBJ whole genome shotgun (WGS) entry which is preliminary data.</text>
</comment>
<dbReference type="EMBL" id="NKXO01000001">
    <property type="protein sequence ID" value="PKQ70940.1"/>
    <property type="molecule type" value="Genomic_DNA"/>
</dbReference>
<evidence type="ECO:0000256" key="7">
    <source>
        <dbReference type="RuleBase" id="RU363032"/>
    </source>
</evidence>
<keyword evidence="5 7" id="KW-1133">Transmembrane helix</keyword>
<feature type="transmembrane region" description="Helical" evidence="7">
    <location>
        <begin position="319"/>
        <end position="345"/>
    </location>
</feature>
<feature type="transmembrane region" description="Helical" evidence="7">
    <location>
        <begin position="219"/>
        <end position="238"/>
    </location>
</feature>
<name>A0A2N3IKT7_9BACT</name>
<dbReference type="GO" id="GO:0055085">
    <property type="term" value="P:transmembrane transport"/>
    <property type="evidence" value="ECO:0007669"/>
    <property type="project" value="InterPro"/>
</dbReference>
<protein>
    <submittedName>
        <fullName evidence="9">ABC-type dipeptide/oligopeptide/nickel transport system permease component</fullName>
    </submittedName>
</protein>
<feature type="domain" description="ABC transmembrane type-1" evidence="8">
    <location>
        <begin position="126"/>
        <end position="342"/>
    </location>
</feature>
<evidence type="ECO:0000256" key="4">
    <source>
        <dbReference type="ARBA" id="ARBA00022692"/>
    </source>
</evidence>
<dbReference type="AlphaFoldDB" id="A0A2N3IKT7"/>
<dbReference type="InterPro" id="IPR045621">
    <property type="entry name" value="BPD_transp_1_N"/>
</dbReference>
<dbReference type="InterPro" id="IPR000515">
    <property type="entry name" value="MetI-like"/>
</dbReference>
<evidence type="ECO:0000256" key="2">
    <source>
        <dbReference type="ARBA" id="ARBA00022448"/>
    </source>
</evidence>
<keyword evidence="6 7" id="KW-0472">Membrane</keyword>
<dbReference type="GO" id="GO:0005886">
    <property type="term" value="C:plasma membrane"/>
    <property type="evidence" value="ECO:0007669"/>
    <property type="project" value="UniProtKB-SubCell"/>
</dbReference>
<evidence type="ECO:0000256" key="5">
    <source>
        <dbReference type="ARBA" id="ARBA00022989"/>
    </source>
</evidence>
<feature type="transmembrane region" description="Helical" evidence="7">
    <location>
        <begin position="163"/>
        <end position="186"/>
    </location>
</feature>
<dbReference type="InterPro" id="IPR035906">
    <property type="entry name" value="MetI-like_sf"/>
</dbReference>
<dbReference type="Proteomes" id="UP000233387">
    <property type="component" value="Unassembled WGS sequence"/>
</dbReference>
<dbReference type="PANTHER" id="PTHR43163">
    <property type="entry name" value="DIPEPTIDE TRANSPORT SYSTEM PERMEASE PROTEIN DPPB-RELATED"/>
    <property type="match status" value="1"/>
</dbReference>
<dbReference type="CDD" id="cd06261">
    <property type="entry name" value="TM_PBP2"/>
    <property type="match status" value="1"/>
</dbReference>
<evidence type="ECO:0000256" key="1">
    <source>
        <dbReference type="ARBA" id="ARBA00004651"/>
    </source>
</evidence>
<dbReference type="Gene3D" id="1.10.3720.10">
    <property type="entry name" value="MetI-like"/>
    <property type="match status" value="1"/>
</dbReference>
<proteinExistence type="inferred from homology"/>
<feature type="transmembrane region" description="Helical" evidence="7">
    <location>
        <begin position="9"/>
        <end position="30"/>
    </location>
</feature>
<organism evidence="9 10">
    <name type="scientific">Raineya orbicola</name>
    <dbReference type="NCBI Taxonomy" id="2016530"/>
    <lineage>
        <taxon>Bacteria</taxon>
        <taxon>Pseudomonadati</taxon>
        <taxon>Bacteroidota</taxon>
        <taxon>Cytophagia</taxon>
        <taxon>Cytophagales</taxon>
        <taxon>Raineyaceae</taxon>
        <taxon>Raineya</taxon>
    </lineage>
</organism>
<keyword evidence="10" id="KW-1185">Reference proteome</keyword>
<keyword evidence="4 7" id="KW-0812">Transmembrane</keyword>